<dbReference type="Gene3D" id="3.40.605.10">
    <property type="entry name" value="Aldehyde Dehydrogenase, Chain A, domain 1"/>
    <property type="match status" value="1"/>
</dbReference>
<dbReference type="EMBL" id="CABQ01000147">
    <property type="protein sequence ID" value="CBI07824.1"/>
    <property type="molecule type" value="Genomic_DNA"/>
</dbReference>
<comment type="caution">
    <text evidence="1">The sequence shown here is derived from an EMBL/GenBank/DDBJ whole genome shotgun (WGS) entry which is preliminary data.</text>
</comment>
<name>E6QKQ4_9ZZZZ</name>
<protein>
    <submittedName>
        <fullName evidence="1">2-ketoglutarate semialdehyde dehydrogenase</fullName>
        <ecNumber evidence="1">1.2.1.26</ecNumber>
    </submittedName>
</protein>
<sequence>MVHGGPFPATSDARSTSVGTTAMLRFLRPVCFQDVPDPLLPVELQHANPLHIERLTNGHRTRS</sequence>
<dbReference type="AlphaFoldDB" id="E6QKQ4"/>
<keyword evidence="1" id="KW-0560">Oxidoreductase</keyword>
<dbReference type="InterPro" id="IPR016162">
    <property type="entry name" value="Ald_DH_N"/>
</dbReference>
<dbReference type="EC" id="1.2.1.26" evidence="1"/>
<proteinExistence type="predicted"/>
<organism evidence="1">
    <name type="scientific">mine drainage metagenome</name>
    <dbReference type="NCBI Taxonomy" id="410659"/>
    <lineage>
        <taxon>unclassified sequences</taxon>
        <taxon>metagenomes</taxon>
        <taxon>ecological metagenomes</taxon>
    </lineage>
</organism>
<reference evidence="1" key="1">
    <citation type="submission" date="2009-10" db="EMBL/GenBank/DDBJ databases">
        <title>Diversity of trophic interactions inside an arsenic-rich microbial ecosystem.</title>
        <authorList>
            <person name="Bertin P.N."/>
            <person name="Heinrich-Salmeron A."/>
            <person name="Pelletier E."/>
            <person name="Goulhen-Chollet F."/>
            <person name="Arsene-Ploetze F."/>
            <person name="Gallien S."/>
            <person name="Calteau A."/>
            <person name="Vallenet D."/>
            <person name="Casiot C."/>
            <person name="Chane-Woon-Ming B."/>
            <person name="Giloteaux L."/>
            <person name="Barakat M."/>
            <person name="Bonnefoy V."/>
            <person name="Bruneel O."/>
            <person name="Chandler M."/>
            <person name="Cleiss J."/>
            <person name="Duran R."/>
            <person name="Elbaz-Poulichet F."/>
            <person name="Fonknechten N."/>
            <person name="Lauga B."/>
            <person name="Mornico D."/>
            <person name="Ortet P."/>
            <person name="Schaeffer C."/>
            <person name="Siguier P."/>
            <person name="Alexander Thil Smith A."/>
            <person name="Van Dorsselaer A."/>
            <person name="Weissenbach J."/>
            <person name="Medigue C."/>
            <person name="Le Paslier D."/>
        </authorList>
    </citation>
    <scope>NUCLEOTIDE SEQUENCE</scope>
</reference>
<dbReference type="GO" id="GO:0047533">
    <property type="term" value="F:2,5-dioxovalerate dehydrogenase (NADP+) activity"/>
    <property type="evidence" value="ECO:0007669"/>
    <property type="project" value="UniProtKB-EC"/>
</dbReference>
<gene>
    <name evidence="1" type="ORF">CARN6_1221</name>
</gene>
<evidence type="ECO:0000313" key="1">
    <source>
        <dbReference type="EMBL" id="CBI07824.1"/>
    </source>
</evidence>
<accession>E6QKQ4</accession>